<dbReference type="EMBL" id="LSRX01000290">
    <property type="protein sequence ID" value="OLQ01480.1"/>
    <property type="molecule type" value="Genomic_DNA"/>
</dbReference>
<comment type="caution">
    <text evidence="2">The sequence shown here is derived from an EMBL/GenBank/DDBJ whole genome shotgun (WGS) entry which is preliminary data.</text>
</comment>
<name>A0A1Q9E237_SYMMI</name>
<feature type="region of interest" description="Disordered" evidence="1">
    <location>
        <begin position="126"/>
        <end position="153"/>
    </location>
</feature>
<dbReference type="AlphaFoldDB" id="A0A1Q9E237"/>
<sequence length="284" mass="29783">MFIGVWVSGGGAALEAPRGGRNLNQRTVATCDFAAEDCLKAHFPDRDDDGEDAPLQSLVNVAKSQREELNEVLELVRQHAEQFEGHSQLSAQLPGQGSASRKKSGADVVALLAELLDVAARNLTKGRKEAQGSDVKGLLATAEPATTAAPHGERFVPRRNTAATTVGARRSATTIAAGRGKVEAAMMVAGVSAMHTAARTNTAVTTVGVRKRSAMRTTPVEAATMAVVATAMATAARRSIAARSAKRTEEDDQGEEAHAVTGRKQDLAVAAAAGEHRLAWMRSL</sequence>
<evidence type="ECO:0000256" key="1">
    <source>
        <dbReference type="SAM" id="MobiDB-lite"/>
    </source>
</evidence>
<dbReference type="Proteomes" id="UP000186817">
    <property type="component" value="Unassembled WGS sequence"/>
</dbReference>
<accession>A0A1Q9E237</accession>
<proteinExistence type="predicted"/>
<keyword evidence="3" id="KW-1185">Reference proteome</keyword>
<evidence type="ECO:0000313" key="3">
    <source>
        <dbReference type="Proteomes" id="UP000186817"/>
    </source>
</evidence>
<evidence type="ECO:0000313" key="2">
    <source>
        <dbReference type="EMBL" id="OLQ01480.1"/>
    </source>
</evidence>
<organism evidence="2 3">
    <name type="scientific">Symbiodinium microadriaticum</name>
    <name type="common">Dinoflagellate</name>
    <name type="synonym">Zooxanthella microadriatica</name>
    <dbReference type="NCBI Taxonomy" id="2951"/>
    <lineage>
        <taxon>Eukaryota</taxon>
        <taxon>Sar</taxon>
        <taxon>Alveolata</taxon>
        <taxon>Dinophyceae</taxon>
        <taxon>Suessiales</taxon>
        <taxon>Symbiodiniaceae</taxon>
        <taxon>Symbiodinium</taxon>
    </lineage>
</organism>
<feature type="region of interest" description="Disordered" evidence="1">
    <location>
        <begin position="241"/>
        <end position="261"/>
    </location>
</feature>
<gene>
    <name evidence="2" type="ORF">AK812_SmicGene15778</name>
</gene>
<protein>
    <submittedName>
        <fullName evidence="2">Uncharacterized protein</fullName>
    </submittedName>
</protein>
<reference evidence="2 3" key="1">
    <citation type="submission" date="2016-02" db="EMBL/GenBank/DDBJ databases">
        <title>Genome analysis of coral dinoflagellate symbionts highlights evolutionary adaptations to a symbiotic lifestyle.</title>
        <authorList>
            <person name="Aranda M."/>
            <person name="Li Y."/>
            <person name="Liew Y.J."/>
            <person name="Baumgarten S."/>
            <person name="Simakov O."/>
            <person name="Wilson M."/>
            <person name="Piel J."/>
            <person name="Ashoor H."/>
            <person name="Bougouffa S."/>
            <person name="Bajic V.B."/>
            <person name="Ryu T."/>
            <person name="Ravasi T."/>
            <person name="Bayer T."/>
            <person name="Micklem G."/>
            <person name="Kim H."/>
            <person name="Bhak J."/>
            <person name="Lajeunesse T.C."/>
            <person name="Voolstra C.R."/>
        </authorList>
    </citation>
    <scope>NUCLEOTIDE SEQUENCE [LARGE SCALE GENOMIC DNA]</scope>
    <source>
        <strain evidence="2 3">CCMP2467</strain>
    </source>
</reference>
<feature type="compositionally biased region" description="Low complexity" evidence="1">
    <location>
        <begin position="140"/>
        <end position="150"/>
    </location>
</feature>
<dbReference type="OrthoDB" id="10579625at2759"/>